<dbReference type="OrthoDB" id="3242409at2759"/>
<accession>A0A4S4LKM5</accession>
<dbReference type="Proteomes" id="UP000310158">
    <property type="component" value="Unassembled WGS sequence"/>
</dbReference>
<gene>
    <name evidence="4" type="ORF">EW146_g7495</name>
</gene>
<reference evidence="4 5" key="1">
    <citation type="submission" date="2019-02" db="EMBL/GenBank/DDBJ databases">
        <title>Genome sequencing of the rare red list fungi Bondarzewia mesenterica.</title>
        <authorList>
            <person name="Buettner E."/>
            <person name="Kellner H."/>
        </authorList>
    </citation>
    <scope>NUCLEOTIDE SEQUENCE [LARGE SCALE GENOMIC DNA]</scope>
    <source>
        <strain evidence="4 5">DSM 108281</strain>
    </source>
</reference>
<evidence type="ECO:0000313" key="5">
    <source>
        <dbReference type="Proteomes" id="UP000310158"/>
    </source>
</evidence>
<keyword evidence="2" id="KW-0812">Transmembrane</keyword>
<dbReference type="AlphaFoldDB" id="A0A4S4LKM5"/>
<dbReference type="InterPro" id="IPR045340">
    <property type="entry name" value="DUF6533"/>
</dbReference>
<feature type="transmembrane region" description="Helical" evidence="2">
    <location>
        <begin position="48"/>
        <end position="68"/>
    </location>
</feature>
<sequence>MASAATTHFLQFRIQYSSIALLWYDYSLTFPDEVKYIWRSETWKVSTLLYIFCRYALFANVLYLLAIANKLGTRYATISAVMDFMFPAYDATALPVFKSVGIDANSYRCSIHDRLDRAANTLLSILVCVFESLATALTIFRSVQALQARGNSLHRKYSFHYFLLEQGRSPIVPPSLLDINVKATRGTLLRCSVVVHNDSCNPQFSRSCGLYQFRSNLLHHYSQSFDSVGRIFTTTAQRLHSPVSQISSPPPPSPSSHLSSPLFVSPTSLSGLLTARFLLHLRALSAQTSQRSLPSGGPGRRQSRTHTVSAFRAAARVVSEFGEDPVEHAREVGEDEGESEMVEVAPFDRAGLKKFEEDREHGMEFVEGSSGLRVHESADG</sequence>
<feature type="region of interest" description="Disordered" evidence="1">
    <location>
        <begin position="288"/>
        <end position="307"/>
    </location>
</feature>
<evidence type="ECO:0000259" key="3">
    <source>
        <dbReference type="Pfam" id="PF20151"/>
    </source>
</evidence>
<name>A0A4S4LKM5_9AGAM</name>
<feature type="domain" description="DUF6533" evidence="3">
    <location>
        <begin position="17"/>
        <end position="58"/>
    </location>
</feature>
<comment type="caution">
    <text evidence="4">The sequence shown here is derived from an EMBL/GenBank/DDBJ whole genome shotgun (WGS) entry which is preliminary data.</text>
</comment>
<evidence type="ECO:0000256" key="2">
    <source>
        <dbReference type="SAM" id="Phobius"/>
    </source>
</evidence>
<dbReference type="Pfam" id="PF20151">
    <property type="entry name" value="DUF6533"/>
    <property type="match status" value="1"/>
</dbReference>
<keyword evidence="2" id="KW-1133">Transmembrane helix</keyword>
<protein>
    <recommendedName>
        <fullName evidence="3">DUF6533 domain-containing protein</fullName>
    </recommendedName>
</protein>
<keyword evidence="5" id="KW-1185">Reference proteome</keyword>
<proteinExistence type="predicted"/>
<dbReference type="EMBL" id="SGPL01000436">
    <property type="protein sequence ID" value="THH12652.1"/>
    <property type="molecule type" value="Genomic_DNA"/>
</dbReference>
<evidence type="ECO:0000313" key="4">
    <source>
        <dbReference type="EMBL" id="THH12652.1"/>
    </source>
</evidence>
<evidence type="ECO:0000256" key="1">
    <source>
        <dbReference type="SAM" id="MobiDB-lite"/>
    </source>
</evidence>
<feature type="region of interest" description="Disordered" evidence="1">
    <location>
        <begin position="241"/>
        <end position="260"/>
    </location>
</feature>
<keyword evidence="2" id="KW-0472">Membrane</keyword>
<feature type="transmembrane region" description="Helical" evidence="2">
    <location>
        <begin position="118"/>
        <end position="140"/>
    </location>
</feature>
<organism evidence="4 5">
    <name type="scientific">Bondarzewia mesenterica</name>
    <dbReference type="NCBI Taxonomy" id="1095465"/>
    <lineage>
        <taxon>Eukaryota</taxon>
        <taxon>Fungi</taxon>
        <taxon>Dikarya</taxon>
        <taxon>Basidiomycota</taxon>
        <taxon>Agaricomycotina</taxon>
        <taxon>Agaricomycetes</taxon>
        <taxon>Russulales</taxon>
        <taxon>Bondarzewiaceae</taxon>
        <taxon>Bondarzewia</taxon>
    </lineage>
</organism>